<reference evidence="2" key="1">
    <citation type="journal article" date="2011" name="Proc. Natl. Acad. Sci. U.S.A.">
        <title>Obligate biotrophy features unraveled by the genomic analysis of rust fungi.</title>
        <authorList>
            <person name="Duplessis S."/>
            <person name="Cuomo C.A."/>
            <person name="Lin Y.-C."/>
            <person name="Aerts A."/>
            <person name="Tisserant E."/>
            <person name="Veneault-Fourrey C."/>
            <person name="Joly D.L."/>
            <person name="Hacquard S."/>
            <person name="Amselem J."/>
            <person name="Cantarel B.L."/>
            <person name="Chiu R."/>
            <person name="Coutinho P.M."/>
            <person name="Feau N."/>
            <person name="Field M."/>
            <person name="Frey P."/>
            <person name="Gelhaye E."/>
            <person name="Goldberg J."/>
            <person name="Grabherr M.G."/>
            <person name="Kodira C.D."/>
            <person name="Kohler A."/>
            <person name="Kuees U."/>
            <person name="Lindquist E.A."/>
            <person name="Lucas S.M."/>
            <person name="Mago R."/>
            <person name="Mauceli E."/>
            <person name="Morin E."/>
            <person name="Murat C."/>
            <person name="Pangilinan J.L."/>
            <person name="Park R."/>
            <person name="Pearson M."/>
            <person name="Quesneville H."/>
            <person name="Rouhier N."/>
            <person name="Sakthikumar S."/>
            <person name="Salamov A.A."/>
            <person name="Schmutz J."/>
            <person name="Selles B."/>
            <person name="Shapiro H."/>
            <person name="Tanguay P."/>
            <person name="Tuskan G.A."/>
            <person name="Henrissat B."/>
            <person name="Van de Peer Y."/>
            <person name="Rouze P."/>
            <person name="Ellis J.G."/>
            <person name="Dodds P.N."/>
            <person name="Schein J.E."/>
            <person name="Zhong S."/>
            <person name="Hamelin R.C."/>
            <person name="Grigoriev I.V."/>
            <person name="Szabo L.J."/>
            <person name="Martin F."/>
        </authorList>
    </citation>
    <scope>NUCLEOTIDE SEQUENCE [LARGE SCALE GENOMIC DNA]</scope>
    <source>
        <strain evidence="2">98AG31 / pathotype 3-4-7</strain>
    </source>
</reference>
<dbReference type="HOGENOM" id="CLU_083103_0_0_1"/>
<dbReference type="CDD" id="cd09620">
    <property type="entry name" value="CBM9_like_3"/>
    <property type="match status" value="1"/>
</dbReference>
<gene>
    <name evidence="1" type="ORF">MELLADRAFT_109437</name>
</gene>
<dbReference type="STRING" id="747676.F4RWG9"/>
<dbReference type="GeneID" id="18923765"/>
<keyword evidence="2" id="KW-1185">Reference proteome</keyword>
<sequence>MTMNSRLTMDKSNLKLLTLAIIPIFISTVFALNVPSLNVPACPAKAHLEYNKSVPDKNPFPLTTVDLCYGTSTLELVFTAYNETSFYYNRTQGTNDNIYEYEVMEAFIFRGTEDPQTYLEIEVNPGNVTFQSIIYNPSKTADPNKPFENLFFKNPKEDGLISKTQINRSLHQWKSEFVVPLSIFNLQDGDGKGTEWRMNFFRTVTDSGLFPGQVLGAWSVPYLPRFHVTSYFGHVKFV</sequence>
<dbReference type="Proteomes" id="UP000001072">
    <property type="component" value="Unassembled WGS sequence"/>
</dbReference>
<dbReference type="Gene3D" id="2.60.40.1190">
    <property type="match status" value="1"/>
</dbReference>
<dbReference type="RefSeq" id="XP_007413417.1">
    <property type="nucleotide sequence ID" value="XM_007413355.1"/>
</dbReference>
<evidence type="ECO:0000313" key="2">
    <source>
        <dbReference type="Proteomes" id="UP000001072"/>
    </source>
</evidence>
<dbReference type="InParanoid" id="F4RWG9"/>
<proteinExistence type="predicted"/>
<dbReference type="EMBL" id="GL883125">
    <property type="protein sequence ID" value="EGG03282.1"/>
    <property type="molecule type" value="Genomic_DNA"/>
</dbReference>
<organism evidence="2">
    <name type="scientific">Melampsora larici-populina (strain 98AG31 / pathotype 3-4-7)</name>
    <name type="common">Poplar leaf rust fungus</name>
    <dbReference type="NCBI Taxonomy" id="747676"/>
    <lineage>
        <taxon>Eukaryota</taxon>
        <taxon>Fungi</taxon>
        <taxon>Dikarya</taxon>
        <taxon>Basidiomycota</taxon>
        <taxon>Pucciniomycotina</taxon>
        <taxon>Pucciniomycetes</taxon>
        <taxon>Pucciniales</taxon>
        <taxon>Melampsoraceae</taxon>
        <taxon>Melampsora</taxon>
    </lineage>
</organism>
<name>F4RWG9_MELLP</name>
<dbReference type="SUPFAM" id="SSF49344">
    <property type="entry name" value="CBD9-like"/>
    <property type="match status" value="1"/>
</dbReference>
<dbReference type="VEuPathDB" id="FungiDB:MELLADRAFT_109437"/>
<dbReference type="OrthoDB" id="61321at2759"/>
<dbReference type="KEGG" id="mlr:MELLADRAFT_109437"/>
<evidence type="ECO:0000313" key="1">
    <source>
        <dbReference type="EMBL" id="EGG03282.1"/>
    </source>
</evidence>
<protein>
    <submittedName>
        <fullName evidence="1">Uncharacterized protein</fullName>
    </submittedName>
</protein>
<dbReference type="eggNOG" id="ENOG502S35E">
    <property type="taxonomic scope" value="Eukaryota"/>
</dbReference>
<dbReference type="AlphaFoldDB" id="F4RWG9"/>
<accession>F4RWG9</accession>